<accession>X1IGM1</accession>
<reference evidence="1" key="1">
    <citation type="journal article" date="2014" name="Front. Microbiol.">
        <title>High frequency of phylogenetically diverse reductive dehalogenase-homologous genes in deep subseafloor sedimentary metagenomes.</title>
        <authorList>
            <person name="Kawai M."/>
            <person name="Futagami T."/>
            <person name="Toyoda A."/>
            <person name="Takaki Y."/>
            <person name="Nishi S."/>
            <person name="Hori S."/>
            <person name="Arai W."/>
            <person name="Tsubouchi T."/>
            <person name="Morono Y."/>
            <person name="Uchiyama I."/>
            <person name="Ito T."/>
            <person name="Fujiyama A."/>
            <person name="Inagaki F."/>
            <person name="Takami H."/>
        </authorList>
    </citation>
    <scope>NUCLEOTIDE SEQUENCE</scope>
    <source>
        <strain evidence="1">Expedition CK06-06</strain>
    </source>
</reference>
<organism evidence="1">
    <name type="scientific">marine sediment metagenome</name>
    <dbReference type="NCBI Taxonomy" id="412755"/>
    <lineage>
        <taxon>unclassified sequences</taxon>
        <taxon>metagenomes</taxon>
        <taxon>ecological metagenomes</taxon>
    </lineage>
</organism>
<name>X1IGM1_9ZZZZ</name>
<feature type="non-terminal residue" evidence="1">
    <location>
        <position position="1"/>
    </location>
</feature>
<proteinExistence type="predicted"/>
<evidence type="ECO:0000313" key="1">
    <source>
        <dbReference type="EMBL" id="GAH80857.1"/>
    </source>
</evidence>
<dbReference type="AlphaFoldDB" id="X1IGM1"/>
<sequence length="69" mass="7770">IVAGEYEPFDPKKIQVEIVPEEWNKIAGTYGSPGRLQKIRVKGYMICDTRHSSSMPQNDVTVVHEPVPC</sequence>
<dbReference type="EMBL" id="BARU01043393">
    <property type="protein sequence ID" value="GAH80857.1"/>
    <property type="molecule type" value="Genomic_DNA"/>
</dbReference>
<comment type="caution">
    <text evidence="1">The sequence shown here is derived from an EMBL/GenBank/DDBJ whole genome shotgun (WGS) entry which is preliminary data.</text>
</comment>
<protein>
    <submittedName>
        <fullName evidence="1">Uncharacterized protein</fullName>
    </submittedName>
</protein>
<gene>
    <name evidence="1" type="ORF">S03H2_66457</name>
</gene>